<dbReference type="EMBL" id="BMJG01000022">
    <property type="protein sequence ID" value="GGC49729.1"/>
    <property type="molecule type" value="Genomic_DNA"/>
</dbReference>
<dbReference type="Proteomes" id="UP000632322">
    <property type="component" value="Unassembled WGS sequence"/>
</dbReference>
<name>A0ABQ1N0A5_9MICO</name>
<comment type="caution">
    <text evidence="1">The sequence shown here is derived from an EMBL/GenBank/DDBJ whole genome shotgun (WGS) entry which is preliminary data.</text>
</comment>
<proteinExistence type="predicted"/>
<evidence type="ECO:0000313" key="2">
    <source>
        <dbReference type="Proteomes" id="UP000632322"/>
    </source>
</evidence>
<gene>
    <name evidence="1" type="ORF">GCM10010974_34780</name>
</gene>
<sequence length="117" mass="13068">MYSFPKIRRQSPDPYEVPMSIDRVELAKALAEATGWSVSADPHRVTFTNDDPLQVVIWTVTDAEIGELRYNENRRAKGYGGKQSAELGVLWLPLTEALGPLEGPRGHMDGTDLTIRE</sequence>
<organism evidence="1 2">
    <name type="scientific">Brevibacterium sediminis</name>
    <dbReference type="NCBI Taxonomy" id="1857024"/>
    <lineage>
        <taxon>Bacteria</taxon>
        <taxon>Bacillati</taxon>
        <taxon>Actinomycetota</taxon>
        <taxon>Actinomycetes</taxon>
        <taxon>Micrococcales</taxon>
        <taxon>Brevibacteriaceae</taxon>
        <taxon>Brevibacterium</taxon>
    </lineage>
</organism>
<accession>A0ABQ1N0A5</accession>
<keyword evidence="2" id="KW-1185">Reference proteome</keyword>
<reference evidence="2" key="1">
    <citation type="journal article" date="2019" name="Int. J. Syst. Evol. Microbiol.">
        <title>The Global Catalogue of Microorganisms (GCM) 10K type strain sequencing project: providing services to taxonomists for standard genome sequencing and annotation.</title>
        <authorList>
            <consortium name="The Broad Institute Genomics Platform"/>
            <consortium name="The Broad Institute Genome Sequencing Center for Infectious Disease"/>
            <person name="Wu L."/>
            <person name="Ma J."/>
        </authorList>
    </citation>
    <scope>NUCLEOTIDE SEQUENCE [LARGE SCALE GENOMIC DNA]</scope>
    <source>
        <strain evidence="2">CGMCC 1.15472</strain>
    </source>
</reference>
<evidence type="ECO:0000313" key="1">
    <source>
        <dbReference type="EMBL" id="GGC49729.1"/>
    </source>
</evidence>
<protein>
    <submittedName>
        <fullName evidence="1">Uncharacterized protein</fullName>
    </submittedName>
</protein>